<sequence>MSSDGDGRSPLYRKVQRDLRATLLQGDYEPGAFFTTERDVCERFGVSTTTAVRALNELVAEGLVVRQPGRGTFVADRAAPRTAETPAAPTPGPGTVFCVLHGLPGPHVADVLAGIQTACGEIGYRLVLADSGGTPAGEAEALRQAVAAGADGVVLYPCDGRSDPTALDEVHRRGVPIVMVDRYSDELPTDAVFADNFLAGHALTTELIARGHARIGTLWSETETTSVRDRLSGHKHALREHGLPVLPALTTLRSYLYLPETRRRAVLTSMLDGPDRPTVLLCANGFALATAVTDLLALGVGVPDEVDLAGMDTAGPFDLLPLTAVAAVLPSREMGRQAVGLLHSRLTGTAEPAPRHVTLPVGIRVRESSTAHLRAVTTGPVPA</sequence>
<keyword evidence="6" id="KW-1185">Reference proteome</keyword>
<dbReference type="PANTHER" id="PTHR30146:SF109">
    <property type="entry name" value="HTH-TYPE TRANSCRIPTIONAL REGULATOR GALS"/>
    <property type="match status" value="1"/>
</dbReference>
<dbReference type="GO" id="GO:0000976">
    <property type="term" value="F:transcription cis-regulatory region binding"/>
    <property type="evidence" value="ECO:0007669"/>
    <property type="project" value="TreeGrafter"/>
</dbReference>
<dbReference type="InterPro" id="IPR028082">
    <property type="entry name" value="Peripla_BP_I"/>
</dbReference>
<evidence type="ECO:0000256" key="3">
    <source>
        <dbReference type="ARBA" id="ARBA00023163"/>
    </source>
</evidence>
<name>A0A810NG48_9ACTN</name>
<dbReference type="RefSeq" id="WP_212819962.1">
    <property type="nucleotide sequence ID" value="NZ_AP023359.1"/>
</dbReference>
<dbReference type="Gene3D" id="1.10.10.10">
    <property type="entry name" value="Winged helix-like DNA-binding domain superfamily/Winged helix DNA-binding domain"/>
    <property type="match status" value="1"/>
</dbReference>
<accession>A0A810NG48</accession>
<protein>
    <submittedName>
        <fullName evidence="5">LacI family transcriptional regulator</fullName>
    </submittedName>
</protein>
<dbReference type="Pfam" id="PF13377">
    <property type="entry name" value="Peripla_BP_3"/>
    <property type="match status" value="1"/>
</dbReference>
<dbReference type="EMBL" id="AP023359">
    <property type="protein sequence ID" value="BCJ70205.1"/>
    <property type="molecule type" value="Genomic_DNA"/>
</dbReference>
<dbReference type="SMART" id="SM00345">
    <property type="entry name" value="HTH_GNTR"/>
    <property type="match status" value="1"/>
</dbReference>
<keyword evidence="3" id="KW-0804">Transcription</keyword>
<evidence type="ECO:0000256" key="1">
    <source>
        <dbReference type="ARBA" id="ARBA00023015"/>
    </source>
</evidence>
<dbReference type="InterPro" id="IPR036388">
    <property type="entry name" value="WH-like_DNA-bd_sf"/>
</dbReference>
<evidence type="ECO:0000313" key="5">
    <source>
        <dbReference type="EMBL" id="BCJ70205.1"/>
    </source>
</evidence>
<dbReference type="SUPFAM" id="SSF46785">
    <property type="entry name" value="Winged helix' DNA-binding domain"/>
    <property type="match status" value="1"/>
</dbReference>
<dbReference type="Pfam" id="PF00392">
    <property type="entry name" value="GntR"/>
    <property type="match status" value="1"/>
</dbReference>
<keyword evidence="1" id="KW-0805">Transcription regulation</keyword>
<keyword evidence="2" id="KW-0238">DNA-binding</keyword>
<evidence type="ECO:0000256" key="2">
    <source>
        <dbReference type="ARBA" id="ARBA00023125"/>
    </source>
</evidence>
<dbReference type="Gene3D" id="3.40.50.2300">
    <property type="match status" value="2"/>
</dbReference>
<dbReference type="InterPro" id="IPR000524">
    <property type="entry name" value="Tscrpt_reg_HTH_GntR"/>
</dbReference>
<proteinExistence type="predicted"/>
<organism evidence="5 6">
    <name type="scientific">Polymorphospora rubra</name>
    <dbReference type="NCBI Taxonomy" id="338584"/>
    <lineage>
        <taxon>Bacteria</taxon>
        <taxon>Bacillati</taxon>
        <taxon>Actinomycetota</taxon>
        <taxon>Actinomycetes</taxon>
        <taxon>Micromonosporales</taxon>
        <taxon>Micromonosporaceae</taxon>
        <taxon>Polymorphospora</taxon>
    </lineage>
</organism>
<dbReference type="KEGG" id="pry:Prubr_72260"/>
<dbReference type="AlphaFoldDB" id="A0A810NG48"/>
<evidence type="ECO:0000313" key="6">
    <source>
        <dbReference type="Proteomes" id="UP000680866"/>
    </source>
</evidence>
<dbReference type="GO" id="GO:0003700">
    <property type="term" value="F:DNA-binding transcription factor activity"/>
    <property type="evidence" value="ECO:0007669"/>
    <property type="project" value="InterPro"/>
</dbReference>
<dbReference type="Proteomes" id="UP000680866">
    <property type="component" value="Chromosome"/>
</dbReference>
<dbReference type="CDD" id="cd07377">
    <property type="entry name" value="WHTH_GntR"/>
    <property type="match status" value="1"/>
</dbReference>
<evidence type="ECO:0000259" key="4">
    <source>
        <dbReference type="PROSITE" id="PS50949"/>
    </source>
</evidence>
<dbReference type="CDD" id="cd06267">
    <property type="entry name" value="PBP1_LacI_sugar_binding-like"/>
    <property type="match status" value="1"/>
</dbReference>
<dbReference type="SUPFAM" id="SSF53822">
    <property type="entry name" value="Periplasmic binding protein-like I"/>
    <property type="match status" value="1"/>
</dbReference>
<dbReference type="InterPro" id="IPR046335">
    <property type="entry name" value="LacI/GalR-like_sensor"/>
</dbReference>
<dbReference type="PANTHER" id="PTHR30146">
    <property type="entry name" value="LACI-RELATED TRANSCRIPTIONAL REPRESSOR"/>
    <property type="match status" value="1"/>
</dbReference>
<feature type="domain" description="HTH gntR-type" evidence="4">
    <location>
        <begin position="9"/>
        <end position="77"/>
    </location>
</feature>
<gene>
    <name evidence="5" type="primary">lacI_4</name>
    <name evidence="5" type="ORF">Prubr_72260</name>
</gene>
<reference evidence="5" key="1">
    <citation type="submission" date="2020-08" db="EMBL/GenBank/DDBJ databases">
        <title>Whole genome shotgun sequence of Polymorphospora rubra NBRC 101157.</title>
        <authorList>
            <person name="Komaki H."/>
            <person name="Tamura T."/>
        </authorList>
    </citation>
    <scope>NUCLEOTIDE SEQUENCE</scope>
    <source>
        <strain evidence="5">NBRC 101157</strain>
    </source>
</reference>
<dbReference type="InterPro" id="IPR036390">
    <property type="entry name" value="WH_DNA-bd_sf"/>
</dbReference>
<dbReference type="PROSITE" id="PS50949">
    <property type="entry name" value="HTH_GNTR"/>
    <property type="match status" value="1"/>
</dbReference>